<name>A0A1U7HPH8_9CHRO</name>
<dbReference type="InterPro" id="IPR001387">
    <property type="entry name" value="Cro/C1-type_HTH"/>
</dbReference>
<dbReference type="Gene3D" id="1.10.260.40">
    <property type="entry name" value="lambda repressor-like DNA-binding domains"/>
    <property type="match status" value="1"/>
</dbReference>
<reference evidence="2 3" key="1">
    <citation type="submission" date="2016-11" db="EMBL/GenBank/DDBJ databases">
        <title>Draft Genome Sequences of Nine Cyanobacterial Strains from Diverse Habitats.</title>
        <authorList>
            <person name="Zhu T."/>
            <person name="Hou S."/>
            <person name="Lu X."/>
            <person name="Hess W.R."/>
        </authorList>
    </citation>
    <scope>NUCLEOTIDE SEQUENCE [LARGE SCALE GENOMIC DNA]</scope>
    <source>
        <strain evidence="2 3">5.2 s.c.1</strain>
    </source>
</reference>
<evidence type="ECO:0000313" key="2">
    <source>
        <dbReference type="EMBL" id="OKH25477.1"/>
    </source>
</evidence>
<dbReference type="PROSITE" id="PS50943">
    <property type="entry name" value="HTH_CROC1"/>
    <property type="match status" value="1"/>
</dbReference>
<comment type="caution">
    <text evidence="2">The sequence shown here is derived from an EMBL/GenBank/DDBJ whole genome shotgun (WGS) entry which is preliminary data.</text>
</comment>
<organism evidence="2 3">
    <name type="scientific">Chroogloeocystis siderophila 5.2 s.c.1</name>
    <dbReference type="NCBI Taxonomy" id="247279"/>
    <lineage>
        <taxon>Bacteria</taxon>
        <taxon>Bacillati</taxon>
        <taxon>Cyanobacteriota</taxon>
        <taxon>Cyanophyceae</taxon>
        <taxon>Oscillatoriophycideae</taxon>
        <taxon>Chroococcales</taxon>
        <taxon>Chroococcaceae</taxon>
        <taxon>Chroogloeocystis</taxon>
    </lineage>
</organism>
<dbReference type="Proteomes" id="UP000185984">
    <property type="component" value="Unassembled WGS sequence"/>
</dbReference>
<feature type="domain" description="HTH cro/C1-type" evidence="1">
    <location>
        <begin position="43"/>
        <end position="97"/>
    </location>
</feature>
<dbReference type="InterPro" id="IPR010982">
    <property type="entry name" value="Lambda_DNA-bd_dom_sf"/>
</dbReference>
<keyword evidence="3" id="KW-1185">Reference proteome</keyword>
<proteinExistence type="predicted"/>
<evidence type="ECO:0000259" key="1">
    <source>
        <dbReference type="PROSITE" id="PS50943"/>
    </source>
</evidence>
<dbReference type="GO" id="GO:0003677">
    <property type="term" value="F:DNA binding"/>
    <property type="evidence" value="ECO:0007669"/>
    <property type="project" value="InterPro"/>
</dbReference>
<dbReference type="SMART" id="SM00530">
    <property type="entry name" value="HTH_XRE"/>
    <property type="match status" value="1"/>
</dbReference>
<gene>
    <name evidence="2" type="ORF">NIES1031_13375</name>
</gene>
<dbReference type="EMBL" id="MRCC01000010">
    <property type="protein sequence ID" value="OKH25477.1"/>
    <property type="molecule type" value="Genomic_DNA"/>
</dbReference>
<sequence>MDSAKRQRLEAASWKIGTAEEFLGLSSAEVALIEMKLALSRKLKEYRLNRKLSQAALARQIDSSQSRVAKMEAGEPSVSTDLLIRALLSIGATPRDIAEAISVTTTSIEDAADKNLQLGASH</sequence>
<dbReference type="SUPFAM" id="SSF47413">
    <property type="entry name" value="lambda repressor-like DNA-binding domains"/>
    <property type="match status" value="1"/>
</dbReference>
<accession>A0A1U7HPH8</accession>
<dbReference type="RefSeq" id="WP_073550080.1">
    <property type="nucleotide sequence ID" value="NZ_CAWMVK010000002.1"/>
</dbReference>
<protein>
    <submittedName>
        <fullName evidence="2">Transcriptional regulator</fullName>
    </submittedName>
</protein>
<dbReference type="Pfam" id="PF01381">
    <property type="entry name" value="HTH_3"/>
    <property type="match status" value="1"/>
</dbReference>
<dbReference type="STRING" id="247279.NIES1031_13375"/>
<dbReference type="CDD" id="cd00093">
    <property type="entry name" value="HTH_XRE"/>
    <property type="match status" value="1"/>
</dbReference>
<dbReference type="OrthoDB" id="9797462at2"/>
<dbReference type="AlphaFoldDB" id="A0A1U7HPH8"/>
<evidence type="ECO:0000313" key="3">
    <source>
        <dbReference type="Proteomes" id="UP000185984"/>
    </source>
</evidence>